<feature type="transmembrane region" description="Helical" evidence="1">
    <location>
        <begin position="73"/>
        <end position="94"/>
    </location>
</feature>
<dbReference type="GeneID" id="42801936"/>
<evidence type="ECO:0000313" key="2">
    <source>
        <dbReference type="EMBL" id="MBB5253474.1"/>
    </source>
</evidence>
<dbReference type="Proteomes" id="UP000582213">
    <property type="component" value="Unassembled WGS sequence"/>
</dbReference>
<feature type="transmembrane region" description="Helical" evidence="1">
    <location>
        <begin position="356"/>
        <end position="381"/>
    </location>
</feature>
<protein>
    <recommendedName>
        <fullName evidence="4">DUF2029 domain-containing protein</fullName>
    </recommendedName>
</protein>
<dbReference type="OrthoDB" id="42384at2157"/>
<feature type="transmembrane region" description="Helical" evidence="1">
    <location>
        <begin position="232"/>
        <end position="257"/>
    </location>
</feature>
<keyword evidence="1" id="KW-1133">Transmembrane helix</keyword>
<dbReference type="AlphaFoldDB" id="A0A7J9RWA6"/>
<proteinExistence type="predicted"/>
<evidence type="ECO:0000313" key="3">
    <source>
        <dbReference type="Proteomes" id="UP000582213"/>
    </source>
</evidence>
<feature type="transmembrane region" description="Helical" evidence="1">
    <location>
        <begin position="402"/>
        <end position="420"/>
    </location>
</feature>
<evidence type="ECO:0000256" key="1">
    <source>
        <dbReference type="SAM" id="Phobius"/>
    </source>
</evidence>
<feature type="transmembrane region" description="Helical" evidence="1">
    <location>
        <begin position="269"/>
        <end position="287"/>
    </location>
</feature>
<comment type="caution">
    <text evidence="2">The sequence shown here is derived from an EMBL/GenBank/DDBJ whole genome shotgun (WGS) entry which is preliminary data.</text>
</comment>
<evidence type="ECO:0008006" key="4">
    <source>
        <dbReference type="Google" id="ProtNLM"/>
    </source>
</evidence>
<reference evidence="2 3" key="1">
    <citation type="submission" date="2020-08" db="EMBL/GenBank/DDBJ databases">
        <title>Genomic Encyclopedia of Type Strains, Phase IV (KMG-IV): sequencing the most valuable type-strain genomes for metagenomic binning, comparative biology and taxonomic classification.</title>
        <authorList>
            <person name="Goeker M."/>
        </authorList>
    </citation>
    <scope>NUCLEOTIDE SEQUENCE [LARGE SCALE GENOMIC DNA]</scope>
    <source>
        <strain evidence="2 3">DSM 12421</strain>
    </source>
</reference>
<feature type="transmembrane region" description="Helical" evidence="1">
    <location>
        <begin position="138"/>
        <end position="157"/>
    </location>
</feature>
<accession>A0A7J9RWA6</accession>
<dbReference type="EMBL" id="JACHFY010000004">
    <property type="protein sequence ID" value="MBB5253474.1"/>
    <property type="molecule type" value="Genomic_DNA"/>
</dbReference>
<keyword evidence="1" id="KW-0472">Membrane</keyword>
<feature type="transmembrane region" description="Helical" evidence="1">
    <location>
        <begin position="191"/>
        <end position="212"/>
    </location>
</feature>
<feature type="transmembrane region" description="Helical" evidence="1">
    <location>
        <begin position="9"/>
        <end position="26"/>
    </location>
</feature>
<organism evidence="2 3">
    <name type="scientific">Sulfurisphaera ohwakuensis</name>
    <dbReference type="NCBI Taxonomy" id="69656"/>
    <lineage>
        <taxon>Archaea</taxon>
        <taxon>Thermoproteota</taxon>
        <taxon>Thermoprotei</taxon>
        <taxon>Sulfolobales</taxon>
        <taxon>Sulfolobaceae</taxon>
        <taxon>Sulfurisphaera</taxon>
    </lineage>
</organism>
<name>A0A7J9RWA6_SULOH</name>
<gene>
    <name evidence="2" type="ORF">HNQ62_001235</name>
</gene>
<feature type="transmembrane region" description="Helical" evidence="1">
    <location>
        <begin position="326"/>
        <end position="344"/>
    </location>
</feature>
<feature type="transmembrane region" description="Helical" evidence="1">
    <location>
        <begin position="163"/>
        <end position="182"/>
    </location>
</feature>
<keyword evidence="1" id="KW-0812">Transmembrane</keyword>
<feature type="transmembrane region" description="Helical" evidence="1">
    <location>
        <begin position="38"/>
        <end position="61"/>
    </location>
</feature>
<dbReference type="RefSeq" id="WP_184650984.1">
    <property type="nucleotide sequence ID" value="NZ_CP045484.1"/>
</dbReference>
<sequence>MDIQLRHKILYIILASIMLYTLYLINFRNNILTHPISAAITSFSFFSVITIIIISLYPELLDPNRNLSKIDDYVVFIATSTFLIVSISLISSYGTDDMEYIFQALNYLFSGKNPYLANYYPYSVGPTYLINGKIASTFVYPPFSFLVYIPFYLLIRLTSAPGYYINIVNVIFDIILIILIYLEGRKKQDPLAVLSVIFLYLLTAIAIPPFYGVNSVIPATFLLISYLRDDKWGGVSLGIASSFIQLSWLALPFILIYKLKNSKISKIKNYLLYFILTIIIINLPFVILNYKAFLYNIFTTDINTIPVGALGLTVINYAGVYQLEPWFFTFSESVVSIFLIYIYYRFFEILKQSIWIYPMIISWFMWRTLTEYFFLWIPLLFVTIYKMDYKLPSIKINIRKDIGVPLFILLTLLLSVGVYAHETYISTNPLKILNVQPLGKQPYSAILVEVKNLGNKPLNITLVRVSLPNNLNMVWNFTYTLIPPNSSSILFAYAPYYNETINSTVFTVEVYSYYYFATYKVNVSNIS</sequence>
<feature type="transmembrane region" description="Helical" evidence="1">
    <location>
        <begin position="293"/>
        <end position="314"/>
    </location>
</feature>